<keyword evidence="2" id="KW-1185">Reference proteome</keyword>
<dbReference type="PANTHER" id="PTHR35567:SF1">
    <property type="entry name" value="CONSERVED FUNGAL PROTEIN (AFU_ORTHOLOGUE AFUA_1G14230)"/>
    <property type="match status" value="1"/>
</dbReference>
<evidence type="ECO:0000313" key="2">
    <source>
        <dbReference type="Proteomes" id="UP001183202"/>
    </source>
</evidence>
<dbReference type="InterPro" id="IPR021851">
    <property type="entry name" value="DUF3455"/>
</dbReference>
<comment type="caution">
    <text evidence="1">The sequence shown here is derived from an EMBL/GenBank/DDBJ whole genome shotgun (WGS) entry which is preliminary data.</text>
</comment>
<name>A0ABU2NMV6_9PSEU</name>
<organism evidence="1 2">
    <name type="scientific">Pseudonocardia charpentierae</name>
    <dbReference type="NCBI Taxonomy" id="3075545"/>
    <lineage>
        <taxon>Bacteria</taxon>
        <taxon>Bacillati</taxon>
        <taxon>Actinomycetota</taxon>
        <taxon>Actinomycetes</taxon>
        <taxon>Pseudonocardiales</taxon>
        <taxon>Pseudonocardiaceae</taxon>
        <taxon>Pseudonocardia</taxon>
    </lineage>
</organism>
<dbReference type="Proteomes" id="UP001183202">
    <property type="component" value="Unassembled WGS sequence"/>
</dbReference>
<reference evidence="2" key="1">
    <citation type="submission" date="2023-07" db="EMBL/GenBank/DDBJ databases">
        <title>30 novel species of actinomycetes from the DSMZ collection.</title>
        <authorList>
            <person name="Nouioui I."/>
        </authorList>
    </citation>
    <scope>NUCLEOTIDE SEQUENCE [LARGE SCALE GENOMIC DNA]</scope>
    <source>
        <strain evidence="2">DSM 45834</strain>
    </source>
</reference>
<dbReference type="RefSeq" id="WP_311560489.1">
    <property type="nucleotide sequence ID" value="NZ_JAVREJ010000057.1"/>
</dbReference>
<dbReference type="EMBL" id="JAVREJ010000057">
    <property type="protein sequence ID" value="MDT0353979.1"/>
    <property type="molecule type" value="Genomic_DNA"/>
</dbReference>
<proteinExistence type="predicted"/>
<protein>
    <submittedName>
        <fullName evidence="1">DUF3455 domain-containing protein</fullName>
    </submittedName>
</protein>
<evidence type="ECO:0000313" key="1">
    <source>
        <dbReference type="EMBL" id="MDT0353979.1"/>
    </source>
</evidence>
<sequence>MTQVAMAAPAPQPVPKDLLPTSGKAFLVAQAKGVQIYQCTKITSKTPNTFEWVFREPRADLVGDNGQPIKHSIGPTWTAEVDSSSVIRDTSRELKSVPSSAPARDIPWLLVPVEAAGDSNDVGDLLTGTTFIQRINTQGGTQPPAAECKAQTENKVKEVPYKADYVFFR</sequence>
<gene>
    <name evidence="1" type="ORF">RM445_31335</name>
</gene>
<dbReference type="Pfam" id="PF11937">
    <property type="entry name" value="DUF3455"/>
    <property type="match status" value="1"/>
</dbReference>
<dbReference type="PANTHER" id="PTHR35567">
    <property type="entry name" value="MALATE DEHYDROGENASE (AFU_ORTHOLOGUE AFUA_2G13800)"/>
    <property type="match status" value="1"/>
</dbReference>
<accession>A0ABU2NMV6</accession>